<dbReference type="EMBL" id="CP017557">
    <property type="protein sequence ID" value="AOW04886.1"/>
    <property type="molecule type" value="Genomic_DNA"/>
</dbReference>
<evidence type="ECO:0000313" key="1">
    <source>
        <dbReference type="EMBL" id="AOW04886.1"/>
    </source>
</evidence>
<proteinExistence type="predicted"/>
<dbReference type="AlphaFoldDB" id="A0A1D8NGX4"/>
<organism evidence="1 2">
    <name type="scientific">Yarrowia lipolytica</name>
    <name type="common">Candida lipolytica</name>
    <dbReference type="NCBI Taxonomy" id="4952"/>
    <lineage>
        <taxon>Eukaryota</taxon>
        <taxon>Fungi</taxon>
        <taxon>Dikarya</taxon>
        <taxon>Ascomycota</taxon>
        <taxon>Saccharomycotina</taxon>
        <taxon>Dipodascomycetes</taxon>
        <taxon>Dipodascales</taxon>
        <taxon>Dipodascales incertae sedis</taxon>
        <taxon>Yarrowia</taxon>
    </lineage>
</organism>
<protein>
    <submittedName>
        <fullName evidence="1">Uncharacterized protein</fullName>
    </submittedName>
</protein>
<name>A0A1D8NGX4_YARLL</name>
<gene>
    <name evidence="1" type="ORF">YALI1_E03877g</name>
</gene>
<dbReference type="GeneID" id="94583511"/>
<reference evidence="1 2" key="1">
    <citation type="journal article" date="2016" name="PLoS ONE">
        <title>Sequence Assembly of Yarrowia lipolytica Strain W29/CLIB89 Shows Transposable Element Diversity.</title>
        <authorList>
            <person name="Magnan C."/>
            <person name="Yu J."/>
            <person name="Chang I."/>
            <person name="Jahn E."/>
            <person name="Kanomata Y."/>
            <person name="Wu J."/>
            <person name="Zeller M."/>
            <person name="Oakes M."/>
            <person name="Baldi P."/>
            <person name="Sandmeyer S."/>
        </authorList>
    </citation>
    <scope>NUCLEOTIDE SEQUENCE [LARGE SCALE GENOMIC DNA]</scope>
    <source>
        <strain evidence="2">CLIB89(W29)</strain>
    </source>
</reference>
<dbReference type="Proteomes" id="UP000182444">
    <property type="component" value="Chromosome 1E"/>
</dbReference>
<dbReference type="VEuPathDB" id="FungiDB:YALI1_E03877g"/>
<dbReference type="RefSeq" id="XP_068138998.1">
    <property type="nucleotide sequence ID" value="XM_068282897.1"/>
</dbReference>
<evidence type="ECO:0000313" key="2">
    <source>
        <dbReference type="Proteomes" id="UP000182444"/>
    </source>
</evidence>
<sequence>MLLVVLQGPMFHRSISLVDHPLVWTGPCLFTPHAPALTAIFQPVSHTVGVVLVCHSITADRRVRPHSLLNTPTATATLRH</sequence>
<accession>A0A1D8NGX4</accession>